<evidence type="ECO:0000256" key="1">
    <source>
        <dbReference type="ARBA" id="ARBA00004651"/>
    </source>
</evidence>
<feature type="transmembrane region" description="Helical" evidence="7">
    <location>
        <begin position="93"/>
        <end position="119"/>
    </location>
</feature>
<feature type="transmembrane region" description="Helical" evidence="7">
    <location>
        <begin position="23"/>
        <end position="48"/>
    </location>
</feature>
<dbReference type="AlphaFoldDB" id="A0A9D1XF05"/>
<keyword evidence="2" id="KW-0813">Transport</keyword>
<dbReference type="InterPro" id="IPR002528">
    <property type="entry name" value="MATE_fam"/>
</dbReference>
<keyword evidence="6 7" id="KW-0472">Membrane</keyword>
<feature type="transmembrane region" description="Helical" evidence="7">
    <location>
        <begin position="329"/>
        <end position="350"/>
    </location>
</feature>
<dbReference type="InterPro" id="IPR047135">
    <property type="entry name" value="YsiQ"/>
</dbReference>
<sequence>MRFYDSSLGKVETPQGTMTLSKVFFPFFLEMFLMNLMSTVNTFTLSFYSDEAVAAVGAAGQFMGMIITFYTVISTGASIVISQNIGAGKTKSASDAAFCALTVSASLSFLISFLLGFAARPLMSLMNISGDVLDYAASYFGICIRFSFLQAVTSVSSAIFKSCGRPKISVCVSLGMNGINALLNYLVIFRPIEIPLHGVTGIAWSYAISTACAAVTMLILLARIPLGLDFRHKSRESFRMIRKVLRVGIPGGISSLSYSISQVVTTSIIALVGVSAVSAKIYVSNLVFYVYVFGMSLGLSTSLMIGWLTGAGRYEQAYRLNLQNLRITIVLNGTLSLLLFLFGNPLLGIFTSDPEILAMGRGLLLIDVLVEIFRGFNHIEENSLRGSGDVVFPMVVSMISCWTMSVLFSYLLGVRLGLGLAGCWIAFAMDEAFRGINYFRRWRSRKWMKKTQVE</sequence>
<dbReference type="PIRSF" id="PIRSF006603">
    <property type="entry name" value="DinF"/>
    <property type="match status" value="1"/>
</dbReference>
<dbReference type="NCBIfam" id="TIGR00797">
    <property type="entry name" value="matE"/>
    <property type="match status" value="1"/>
</dbReference>
<dbReference type="CDD" id="cd13134">
    <property type="entry name" value="MATE_like_8"/>
    <property type="match status" value="1"/>
</dbReference>
<comment type="caution">
    <text evidence="8">The sequence shown here is derived from an EMBL/GenBank/DDBJ whole genome shotgun (WGS) entry which is preliminary data.</text>
</comment>
<dbReference type="InterPro" id="IPR048279">
    <property type="entry name" value="MdtK-like"/>
</dbReference>
<accession>A0A9D1XF05</accession>
<feature type="transmembrane region" description="Helical" evidence="7">
    <location>
        <begin position="286"/>
        <end position="308"/>
    </location>
</feature>
<name>A0A9D1XF05_9FIRM</name>
<keyword evidence="4 7" id="KW-0812">Transmembrane</keyword>
<evidence type="ECO:0000256" key="3">
    <source>
        <dbReference type="ARBA" id="ARBA00022475"/>
    </source>
</evidence>
<evidence type="ECO:0000256" key="6">
    <source>
        <dbReference type="ARBA" id="ARBA00023136"/>
    </source>
</evidence>
<dbReference type="PANTHER" id="PTHR42925:SF1">
    <property type="entry name" value="VIRULENCE FACTOR MVIN"/>
    <property type="match status" value="1"/>
</dbReference>
<proteinExistence type="predicted"/>
<evidence type="ECO:0000256" key="7">
    <source>
        <dbReference type="SAM" id="Phobius"/>
    </source>
</evidence>
<evidence type="ECO:0000256" key="2">
    <source>
        <dbReference type="ARBA" id="ARBA00022448"/>
    </source>
</evidence>
<feature type="transmembrane region" description="Helical" evidence="7">
    <location>
        <begin position="54"/>
        <end position="81"/>
    </location>
</feature>
<evidence type="ECO:0000256" key="5">
    <source>
        <dbReference type="ARBA" id="ARBA00022989"/>
    </source>
</evidence>
<gene>
    <name evidence="8" type="ORF">H9734_10450</name>
</gene>
<dbReference type="PANTHER" id="PTHR42925">
    <property type="entry name" value="MULTIDRUG AND TOXIN EFFLUX PROTEIN MATE FAMILY"/>
    <property type="match status" value="1"/>
</dbReference>
<organism evidence="8 9">
    <name type="scientific">Candidatus Fusicatenibacter merdavium</name>
    <dbReference type="NCBI Taxonomy" id="2838600"/>
    <lineage>
        <taxon>Bacteria</taxon>
        <taxon>Bacillati</taxon>
        <taxon>Bacillota</taxon>
        <taxon>Clostridia</taxon>
        <taxon>Lachnospirales</taxon>
        <taxon>Lachnospiraceae</taxon>
        <taxon>Fusicatenibacter</taxon>
    </lineage>
</organism>
<feature type="transmembrane region" description="Helical" evidence="7">
    <location>
        <begin position="247"/>
        <end position="274"/>
    </location>
</feature>
<reference evidence="8" key="2">
    <citation type="submission" date="2021-04" db="EMBL/GenBank/DDBJ databases">
        <authorList>
            <person name="Gilroy R."/>
        </authorList>
    </citation>
    <scope>NUCLEOTIDE SEQUENCE</scope>
    <source>
        <strain evidence="8">CHK183-1962</strain>
    </source>
</reference>
<feature type="transmembrane region" description="Helical" evidence="7">
    <location>
        <begin position="204"/>
        <end position="226"/>
    </location>
</feature>
<evidence type="ECO:0000313" key="8">
    <source>
        <dbReference type="EMBL" id="HIX78000.1"/>
    </source>
</evidence>
<evidence type="ECO:0000256" key="4">
    <source>
        <dbReference type="ARBA" id="ARBA00022692"/>
    </source>
</evidence>
<evidence type="ECO:0000313" key="9">
    <source>
        <dbReference type="Proteomes" id="UP000886890"/>
    </source>
</evidence>
<dbReference type="Pfam" id="PF01554">
    <property type="entry name" value="MatE"/>
    <property type="match status" value="2"/>
</dbReference>
<comment type="subcellular location">
    <subcellularLocation>
        <location evidence="1">Cell membrane</location>
        <topology evidence="1">Multi-pass membrane protein</topology>
    </subcellularLocation>
</comment>
<dbReference type="Proteomes" id="UP000886890">
    <property type="component" value="Unassembled WGS sequence"/>
</dbReference>
<dbReference type="GO" id="GO:0042910">
    <property type="term" value="F:xenobiotic transmembrane transporter activity"/>
    <property type="evidence" value="ECO:0007669"/>
    <property type="project" value="InterPro"/>
</dbReference>
<protein>
    <submittedName>
        <fullName evidence="8">MATE family efflux transporter</fullName>
    </submittedName>
</protein>
<dbReference type="GO" id="GO:0005886">
    <property type="term" value="C:plasma membrane"/>
    <property type="evidence" value="ECO:0007669"/>
    <property type="project" value="UniProtKB-SubCell"/>
</dbReference>
<reference evidence="8" key="1">
    <citation type="journal article" date="2021" name="PeerJ">
        <title>Extensive microbial diversity within the chicken gut microbiome revealed by metagenomics and culture.</title>
        <authorList>
            <person name="Gilroy R."/>
            <person name="Ravi A."/>
            <person name="Getino M."/>
            <person name="Pursley I."/>
            <person name="Horton D.L."/>
            <person name="Alikhan N.F."/>
            <person name="Baker D."/>
            <person name="Gharbi K."/>
            <person name="Hall N."/>
            <person name="Watson M."/>
            <person name="Adriaenssens E.M."/>
            <person name="Foster-Nyarko E."/>
            <person name="Jarju S."/>
            <person name="Secka A."/>
            <person name="Antonio M."/>
            <person name="Oren A."/>
            <person name="Chaudhuri R.R."/>
            <person name="La Ragione R."/>
            <person name="Hildebrand F."/>
            <person name="Pallen M.J."/>
        </authorList>
    </citation>
    <scope>NUCLEOTIDE SEQUENCE</scope>
    <source>
        <strain evidence="8">CHK183-1962</strain>
    </source>
</reference>
<keyword evidence="5 7" id="KW-1133">Transmembrane helix</keyword>
<keyword evidence="3" id="KW-1003">Cell membrane</keyword>
<dbReference type="EMBL" id="DXEK01000170">
    <property type="protein sequence ID" value="HIX78000.1"/>
    <property type="molecule type" value="Genomic_DNA"/>
</dbReference>
<dbReference type="GO" id="GO:0015297">
    <property type="term" value="F:antiporter activity"/>
    <property type="evidence" value="ECO:0007669"/>
    <property type="project" value="InterPro"/>
</dbReference>
<feature type="transmembrane region" description="Helical" evidence="7">
    <location>
        <begin position="172"/>
        <end position="192"/>
    </location>
</feature>